<dbReference type="Pfam" id="PF00168">
    <property type="entry name" value="C2"/>
    <property type="match status" value="3"/>
</dbReference>
<name>A0AAV9RS48_9TELE</name>
<accession>A0AAV9RS48</accession>
<feature type="region of interest" description="Disordered" evidence="10">
    <location>
        <begin position="1"/>
        <end position="21"/>
    </location>
</feature>
<evidence type="ECO:0000256" key="3">
    <source>
        <dbReference type="ARBA" id="ARBA00007923"/>
    </source>
</evidence>
<comment type="similarity">
    <text evidence="3">Belongs to the MCTP family.</text>
</comment>
<feature type="domain" description="C2" evidence="11">
    <location>
        <begin position="166"/>
        <end position="283"/>
    </location>
</feature>
<keyword evidence="5" id="KW-0479">Metal-binding</keyword>
<dbReference type="PANTHER" id="PTHR45911">
    <property type="entry name" value="C2 DOMAIN-CONTAINING PROTEIN"/>
    <property type="match status" value="1"/>
</dbReference>
<dbReference type="CDD" id="cd04042">
    <property type="entry name" value="C2A_MCTP_PRT"/>
    <property type="match status" value="1"/>
</dbReference>
<evidence type="ECO:0000256" key="10">
    <source>
        <dbReference type="SAM" id="MobiDB-lite"/>
    </source>
</evidence>
<dbReference type="PANTHER" id="PTHR45911:SF2">
    <property type="entry name" value="MULTIPLE C2 AND TRANSMEMBRANE DOMAIN-CONTAINING PROTEIN 2"/>
    <property type="match status" value="1"/>
</dbReference>
<evidence type="ECO:0000256" key="8">
    <source>
        <dbReference type="ARBA" id="ARBA00022989"/>
    </source>
</evidence>
<keyword evidence="4" id="KW-0812">Transmembrane</keyword>
<protein>
    <recommendedName>
        <fullName evidence="11">C2 domain-containing protein</fullName>
    </recommendedName>
</protein>
<dbReference type="Proteomes" id="UP001311232">
    <property type="component" value="Unassembled WGS sequence"/>
</dbReference>
<dbReference type="EMBL" id="JAHHUM010001457">
    <property type="protein sequence ID" value="KAK5611892.1"/>
    <property type="molecule type" value="Genomic_DNA"/>
</dbReference>
<dbReference type="InterPro" id="IPR035892">
    <property type="entry name" value="C2_domain_sf"/>
</dbReference>
<keyword evidence="6" id="KW-0677">Repeat</keyword>
<gene>
    <name evidence="12" type="ORF">CRENBAI_007108</name>
</gene>
<keyword evidence="9" id="KW-0472">Membrane</keyword>
<evidence type="ECO:0000256" key="7">
    <source>
        <dbReference type="ARBA" id="ARBA00022837"/>
    </source>
</evidence>
<dbReference type="GO" id="GO:0046928">
    <property type="term" value="P:regulation of neurotransmitter secretion"/>
    <property type="evidence" value="ECO:0007669"/>
    <property type="project" value="TreeGrafter"/>
</dbReference>
<feature type="domain" description="C2" evidence="11">
    <location>
        <begin position="14"/>
        <end position="131"/>
    </location>
</feature>
<dbReference type="CDD" id="cd08377">
    <property type="entry name" value="C2C_MCTP_PRT"/>
    <property type="match status" value="1"/>
</dbReference>
<dbReference type="FunFam" id="2.60.40.150:FF:000076">
    <property type="entry name" value="multiple C2 and transmembrane domain-containing protein 2 isoform X1"/>
    <property type="match status" value="1"/>
</dbReference>
<evidence type="ECO:0000256" key="4">
    <source>
        <dbReference type="ARBA" id="ARBA00022692"/>
    </source>
</evidence>
<dbReference type="AlphaFoldDB" id="A0AAV9RS48"/>
<evidence type="ECO:0000313" key="12">
    <source>
        <dbReference type="EMBL" id="KAK5611892.1"/>
    </source>
</evidence>
<dbReference type="FunFam" id="2.60.40.150:FF:000019">
    <property type="entry name" value="Multiple C2 and transmembrane domain-containing protein 2 isoform 1"/>
    <property type="match status" value="1"/>
</dbReference>
<dbReference type="Gene3D" id="2.60.40.150">
    <property type="entry name" value="C2 domain"/>
    <property type="match status" value="3"/>
</dbReference>
<reference evidence="12 13" key="1">
    <citation type="submission" date="2021-06" db="EMBL/GenBank/DDBJ databases">
        <authorList>
            <person name="Palmer J.M."/>
        </authorList>
    </citation>
    <scope>NUCLEOTIDE SEQUENCE [LARGE SCALE GENOMIC DNA]</scope>
    <source>
        <strain evidence="12 13">MEX-2019</strain>
        <tissue evidence="12">Muscle</tissue>
    </source>
</reference>
<dbReference type="SUPFAM" id="SSF49562">
    <property type="entry name" value="C2 domain (Calcium/lipid-binding domain, CaLB)"/>
    <property type="match status" value="3"/>
</dbReference>
<comment type="subcellular location">
    <subcellularLocation>
        <location evidence="2">Membrane</location>
        <topology evidence="2">Multi-pass membrane protein</topology>
    </subcellularLocation>
</comment>
<dbReference type="GO" id="GO:0030672">
    <property type="term" value="C:synaptic vesicle membrane"/>
    <property type="evidence" value="ECO:0007669"/>
    <property type="project" value="TreeGrafter"/>
</dbReference>
<sequence length="560" mass="63274">MPAEDHSPDNTQVEMGNEPGSLLDGVHDLPRSYLLSIRLKEGHNLVIRDRCGTSDPYVKFKFDGKSIYKSKVIHKNLNPTWNESFAVPVKDLNQKIYIKVYDSDLTTDDFMGSSSVLLSDLEIDKVNELSLSLTDPNTLEEDMGYLLVDMTLSLKNGSSKKGIVGACQNSRLTDSLRKSQIWTSIVSVTLVKAQGLTLDSQTGHLFVRFRLGEQQFKSKNHCKVGNPQWRERFTMKQFLNVAQVLEVELWSKESRRNEERLGMCEVDLSLIPFNVRQLFRQTLNPSRGTLVFLITLNTCSGVSISDLCAAPLDEPRERQNQLENYCLKRSLTNLQDIGFLQIKVIKATDLIAADLNGKSDPFCVLELGNDRLQTHIAYKTLNPEWNQVFTLPVKDVHDVLMVSVFDDDGDMAPDFLGKVAIPLLSIHSRQRVVYLLKKGDLGRLSKGSITLELEVIFNPVKASIRTFNPKERGYMEDNLKFSKKALARNVARVRAIYTAITSTLQYIKSCFQWESVQRSLVAFLVKCFNCLSTHYLAFSCFPCEAAEDNCSLANPYLNSP</sequence>
<evidence type="ECO:0000256" key="9">
    <source>
        <dbReference type="ARBA" id="ARBA00023136"/>
    </source>
</evidence>
<dbReference type="GO" id="GO:0005509">
    <property type="term" value="F:calcium ion binding"/>
    <property type="evidence" value="ECO:0007669"/>
    <property type="project" value="UniProtKB-ARBA"/>
</dbReference>
<organism evidence="12 13">
    <name type="scientific">Crenichthys baileyi</name>
    <name type="common">White River springfish</name>
    <dbReference type="NCBI Taxonomy" id="28760"/>
    <lineage>
        <taxon>Eukaryota</taxon>
        <taxon>Metazoa</taxon>
        <taxon>Chordata</taxon>
        <taxon>Craniata</taxon>
        <taxon>Vertebrata</taxon>
        <taxon>Euteleostomi</taxon>
        <taxon>Actinopterygii</taxon>
        <taxon>Neopterygii</taxon>
        <taxon>Teleostei</taxon>
        <taxon>Neoteleostei</taxon>
        <taxon>Acanthomorphata</taxon>
        <taxon>Ovalentaria</taxon>
        <taxon>Atherinomorphae</taxon>
        <taxon>Cyprinodontiformes</taxon>
        <taxon>Goodeidae</taxon>
        <taxon>Crenichthys</taxon>
    </lineage>
</organism>
<evidence type="ECO:0000313" key="13">
    <source>
        <dbReference type="Proteomes" id="UP001311232"/>
    </source>
</evidence>
<comment type="caution">
    <text evidence="12">The sequence shown here is derived from an EMBL/GenBank/DDBJ whole genome shotgun (WGS) entry which is preliminary data.</text>
</comment>
<proteinExistence type="inferred from homology"/>
<evidence type="ECO:0000259" key="11">
    <source>
        <dbReference type="PROSITE" id="PS50004"/>
    </source>
</evidence>
<evidence type="ECO:0000256" key="6">
    <source>
        <dbReference type="ARBA" id="ARBA00022737"/>
    </source>
</evidence>
<evidence type="ECO:0000256" key="5">
    <source>
        <dbReference type="ARBA" id="ARBA00022723"/>
    </source>
</evidence>
<keyword evidence="7" id="KW-0106">Calcium</keyword>
<dbReference type="InterPro" id="IPR000008">
    <property type="entry name" value="C2_dom"/>
</dbReference>
<keyword evidence="8" id="KW-1133">Transmembrane helix</keyword>
<evidence type="ECO:0000256" key="1">
    <source>
        <dbReference type="ARBA" id="ARBA00001913"/>
    </source>
</evidence>
<evidence type="ECO:0000256" key="2">
    <source>
        <dbReference type="ARBA" id="ARBA00004141"/>
    </source>
</evidence>
<dbReference type="SMART" id="SM00239">
    <property type="entry name" value="C2"/>
    <property type="match status" value="3"/>
</dbReference>
<keyword evidence="13" id="KW-1185">Reference proteome</keyword>
<comment type="cofactor">
    <cofactor evidence="1">
        <name>Ca(2+)</name>
        <dbReference type="ChEBI" id="CHEBI:29108"/>
    </cofactor>
</comment>
<dbReference type="PROSITE" id="PS50004">
    <property type="entry name" value="C2"/>
    <property type="match status" value="3"/>
</dbReference>
<dbReference type="PRINTS" id="PR00360">
    <property type="entry name" value="C2DOMAIN"/>
</dbReference>
<feature type="domain" description="C2" evidence="11">
    <location>
        <begin position="323"/>
        <end position="436"/>
    </location>
</feature>